<dbReference type="EMBL" id="SMMG02000011">
    <property type="protein sequence ID" value="KAA3457695.1"/>
    <property type="molecule type" value="Genomic_DNA"/>
</dbReference>
<reference evidence="2" key="1">
    <citation type="journal article" date="2019" name="Plant Biotechnol. J.">
        <title>Genome sequencing of the Australian wild diploid species Gossypium australe highlights disease resistance and delayed gland morphogenesis.</title>
        <authorList>
            <person name="Cai Y."/>
            <person name="Cai X."/>
            <person name="Wang Q."/>
            <person name="Wang P."/>
            <person name="Zhang Y."/>
            <person name="Cai C."/>
            <person name="Xu Y."/>
            <person name="Wang K."/>
            <person name="Zhou Z."/>
            <person name="Wang C."/>
            <person name="Geng S."/>
            <person name="Li B."/>
            <person name="Dong Q."/>
            <person name="Hou Y."/>
            <person name="Wang H."/>
            <person name="Ai P."/>
            <person name="Liu Z."/>
            <person name="Yi F."/>
            <person name="Sun M."/>
            <person name="An G."/>
            <person name="Cheng J."/>
            <person name="Zhang Y."/>
            <person name="Shi Q."/>
            <person name="Xie Y."/>
            <person name="Shi X."/>
            <person name="Chang Y."/>
            <person name="Huang F."/>
            <person name="Chen Y."/>
            <person name="Hong S."/>
            <person name="Mi L."/>
            <person name="Sun Q."/>
            <person name="Zhang L."/>
            <person name="Zhou B."/>
            <person name="Peng R."/>
            <person name="Zhang X."/>
            <person name="Liu F."/>
        </authorList>
    </citation>
    <scope>NUCLEOTIDE SEQUENCE [LARGE SCALE GENOMIC DNA]</scope>
    <source>
        <strain evidence="2">cv. PA1801</strain>
    </source>
</reference>
<dbReference type="Pfam" id="PF04398">
    <property type="entry name" value="DUF538"/>
    <property type="match status" value="1"/>
</dbReference>
<protein>
    <submittedName>
        <fullName evidence="1">DUF538 family protein</fullName>
    </submittedName>
</protein>
<sequence length="156" mass="17417">MEKALTKVGSFWISKKAKEELSNITEELSAVSNTPLADVLREHNLPPGLFPRNIKCYEMDESKSKLSVHMPAACEVRFKDGSAVRYGRRVKGTLSKGKLSGMEGMKTKVVVWVKVTGVSVESCKSDKVWFMASGVKKSRPRDAYELPHDSVRVEEI</sequence>
<dbReference type="PANTHER" id="PTHR31676">
    <property type="entry name" value="T31J12.3 PROTEIN-RELATED"/>
    <property type="match status" value="1"/>
</dbReference>
<dbReference type="Gene3D" id="2.30.240.10">
    <property type="entry name" value="At5g01610-like"/>
    <property type="match status" value="1"/>
</dbReference>
<accession>A0A5B6UVH5</accession>
<dbReference type="Proteomes" id="UP000325315">
    <property type="component" value="Unassembled WGS sequence"/>
</dbReference>
<gene>
    <name evidence="1" type="ORF">EPI10_004341</name>
</gene>
<keyword evidence="2" id="KW-1185">Reference proteome</keyword>
<evidence type="ECO:0000313" key="1">
    <source>
        <dbReference type="EMBL" id="KAA3457695.1"/>
    </source>
</evidence>
<proteinExistence type="predicted"/>
<name>A0A5B6UVH5_9ROSI</name>
<evidence type="ECO:0000313" key="2">
    <source>
        <dbReference type="Proteomes" id="UP000325315"/>
    </source>
</evidence>
<dbReference type="SUPFAM" id="SSF141562">
    <property type="entry name" value="At5g01610-like"/>
    <property type="match status" value="1"/>
</dbReference>
<dbReference type="OrthoDB" id="971241at2759"/>
<dbReference type="InterPro" id="IPR007493">
    <property type="entry name" value="DUF538"/>
</dbReference>
<dbReference type="AlphaFoldDB" id="A0A5B6UVH5"/>
<dbReference type="InterPro" id="IPR036758">
    <property type="entry name" value="At5g01610-like"/>
</dbReference>
<dbReference type="PANTHER" id="PTHR31676:SF74">
    <property type="entry name" value="DUF538 FAMILY PROTEIN"/>
    <property type="match status" value="1"/>
</dbReference>
<comment type="caution">
    <text evidence="1">The sequence shown here is derived from an EMBL/GenBank/DDBJ whole genome shotgun (WGS) entry which is preliminary data.</text>
</comment>
<organism evidence="1 2">
    <name type="scientific">Gossypium australe</name>
    <dbReference type="NCBI Taxonomy" id="47621"/>
    <lineage>
        <taxon>Eukaryota</taxon>
        <taxon>Viridiplantae</taxon>
        <taxon>Streptophyta</taxon>
        <taxon>Embryophyta</taxon>
        <taxon>Tracheophyta</taxon>
        <taxon>Spermatophyta</taxon>
        <taxon>Magnoliopsida</taxon>
        <taxon>eudicotyledons</taxon>
        <taxon>Gunneridae</taxon>
        <taxon>Pentapetalae</taxon>
        <taxon>rosids</taxon>
        <taxon>malvids</taxon>
        <taxon>Malvales</taxon>
        <taxon>Malvaceae</taxon>
        <taxon>Malvoideae</taxon>
        <taxon>Gossypium</taxon>
    </lineage>
</organism>